<evidence type="ECO:0000313" key="1">
    <source>
        <dbReference type="Proteomes" id="UP000035680"/>
    </source>
</evidence>
<reference evidence="2" key="2">
    <citation type="submission" date="2015-08" db="UniProtKB">
        <authorList>
            <consortium name="WormBaseParasite"/>
        </authorList>
    </citation>
    <scope>IDENTIFICATION</scope>
</reference>
<dbReference type="WBParaSite" id="SVE_1925800.1">
    <property type="protein sequence ID" value="SVE_1925800.1"/>
    <property type="gene ID" value="SVE_1925800"/>
</dbReference>
<dbReference type="AlphaFoldDB" id="A0A0K0G3F7"/>
<keyword evidence="1" id="KW-1185">Reference proteome</keyword>
<evidence type="ECO:0000313" key="2">
    <source>
        <dbReference type="WBParaSite" id="SVE_1925800.1"/>
    </source>
</evidence>
<dbReference type="Proteomes" id="UP000035680">
    <property type="component" value="Unassembled WGS sequence"/>
</dbReference>
<protein>
    <submittedName>
        <fullName evidence="2">Restriction endonuclease</fullName>
    </submittedName>
</protein>
<dbReference type="STRING" id="75913.A0A0K0G3F7"/>
<reference evidence="1" key="1">
    <citation type="submission" date="2014-07" db="EMBL/GenBank/DDBJ databases">
        <authorList>
            <person name="Martin A.A"/>
            <person name="De Silva N."/>
        </authorList>
    </citation>
    <scope>NUCLEOTIDE SEQUENCE</scope>
</reference>
<sequence>MRKIKNLKIPTRMVAKLLTNTFAPKISYVANHTFYKGKTSMIITLGDKLDSIIRSELFEMFRIYKNSLKSRICLPRKEGGRSFPSLKNEIITSVITIGAYAAYSEDEETRSSNRYLARVWHNEDHKNNKKTPIGVAIKLGRKIGLPIEEIKNKNEIYFKINNLTNVTEITRFTKEFLLNNIRNTYKESKHFEIMNREKYNFISFHFLNLLKCLTNKILELSNLSKLKPEDCLRSVSKIDLYIDRVFNEYNIDSCRQDLVFIPPNLEIFLVCDVAISNIHQIEVQKNWKYHKYCINGNDTYEERNGEGNNLMSKLKEKYKKNGDIFLPIIIGSLVEIEEYSKFKYKYH</sequence>
<name>A0A0K0G3F7_STRVS</name>
<accession>A0A0K0G3F7</accession>
<proteinExistence type="predicted"/>
<organism evidence="1 2">
    <name type="scientific">Strongyloides venezuelensis</name>
    <name type="common">Threadworm</name>
    <dbReference type="NCBI Taxonomy" id="75913"/>
    <lineage>
        <taxon>Eukaryota</taxon>
        <taxon>Metazoa</taxon>
        <taxon>Ecdysozoa</taxon>
        <taxon>Nematoda</taxon>
        <taxon>Chromadorea</taxon>
        <taxon>Rhabditida</taxon>
        <taxon>Tylenchina</taxon>
        <taxon>Panagrolaimomorpha</taxon>
        <taxon>Strongyloidoidea</taxon>
        <taxon>Strongyloididae</taxon>
        <taxon>Strongyloides</taxon>
    </lineage>
</organism>